<dbReference type="Pfam" id="PF00563">
    <property type="entry name" value="EAL"/>
    <property type="match status" value="1"/>
</dbReference>
<dbReference type="GO" id="GO:0000160">
    <property type="term" value="P:phosphorelay signal transduction system"/>
    <property type="evidence" value="ECO:0007669"/>
    <property type="project" value="InterPro"/>
</dbReference>
<proteinExistence type="predicted"/>
<dbReference type="GO" id="GO:0071111">
    <property type="term" value="F:cyclic-guanylate-specific phosphodiesterase activity"/>
    <property type="evidence" value="ECO:0007669"/>
    <property type="project" value="InterPro"/>
</dbReference>
<dbReference type="Gene3D" id="3.30.70.270">
    <property type="match status" value="1"/>
</dbReference>
<dbReference type="SMART" id="SM00052">
    <property type="entry name" value="EAL"/>
    <property type="match status" value="1"/>
</dbReference>
<accession>A0A5C4RQ78</accession>
<dbReference type="CDD" id="cd17546">
    <property type="entry name" value="REC_hyHK_CKI1_RcsC-like"/>
    <property type="match status" value="1"/>
</dbReference>
<dbReference type="PANTHER" id="PTHR33121:SF70">
    <property type="entry name" value="SIGNALING PROTEIN YKOW"/>
    <property type="match status" value="1"/>
</dbReference>
<evidence type="ECO:0000259" key="5">
    <source>
        <dbReference type="PROSITE" id="PS50887"/>
    </source>
</evidence>
<feature type="domain" description="EAL" evidence="4">
    <location>
        <begin position="658"/>
        <end position="909"/>
    </location>
</feature>
<dbReference type="InterPro" id="IPR035919">
    <property type="entry name" value="EAL_sf"/>
</dbReference>
<dbReference type="EMBL" id="SMDR01000004">
    <property type="protein sequence ID" value="TNJ32891.1"/>
    <property type="molecule type" value="Genomic_DNA"/>
</dbReference>
<evidence type="ECO:0000313" key="7">
    <source>
        <dbReference type="Proteomes" id="UP000305760"/>
    </source>
</evidence>
<evidence type="ECO:0000259" key="4">
    <source>
        <dbReference type="PROSITE" id="PS50883"/>
    </source>
</evidence>
<dbReference type="Proteomes" id="UP000305760">
    <property type="component" value="Unassembled WGS sequence"/>
</dbReference>
<gene>
    <name evidence="6" type="ORF">E1B00_14360</name>
</gene>
<evidence type="ECO:0000256" key="2">
    <source>
        <dbReference type="SAM" id="MobiDB-lite"/>
    </source>
</evidence>
<evidence type="ECO:0000259" key="3">
    <source>
        <dbReference type="PROSITE" id="PS50110"/>
    </source>
</evidence>
<dbReference type="Gene3D" id="3.20.20.450">
    <property type="entry name" value="EAL domain"/>
    <property type="match status" value="1"/>
</dbReference>
<dbReference type="InterPro" id="IPR011006">
    <property type="entry name" value="CheY-like_superfamily"/>
</dbReference>
<name>A0A5C4RQ78_9GAMM</name>
<dbReference type="InterPro" id="IPR029787">
    <property type="entry name" value="Nucleotide_cyclase"/>
</dbReference>
<dbReference type="PROSITE" id="PS50887">
    <property type="entry name" value="GGDEF"/>
    <property type="match status" value="1"/>
</dbReference>
<dbReference type="InterPro" id="IPR001633">
    <property type="entry name" value="EAL_dom"/>
</dbReference>
<feature type="modified residue" description="4-aspartylphosphate" evidence="1">
    <location>
        <position position="282"/>
    </location>
</feature>
<dbReference type="PROSITE" id="PS50110">
    <property type="entry name" value="RESPONSE_REGULATORY"/>
    <property type="match status" value="2"/>
</dbReference>
<feature type="modified residue" description="4-aspartylphosphate" evidence="1">
    <location>
        <position position="408"/>
    </location>
</feature>
<dbReference type="SUPFAM" id="SSF55073">
    <property type="entry name" value="Nucleotide cyclase"/>
    <property type="match status" value="1"/>
</dbReference>
<dbReference type="OrthoDB" id="9812260at2"/>
<evidence type="ECO:0000313" key="6">
    <source>
        <dbReference type="EMBL" id="TNJ32891.1"/>
    </source>
</evidence>
<dbReference type="Gene3D" id="3.40.50.2300">
    <property type="match status" value="2"/>
</dbReference>
<feature type="domain" description="GGDEF" evidence="5">
    <location>
        <begin position="518"/>
        <end position="652"/>
    </location>
</feature>
<dbReference type="InterPro" id="IPR043128">
    <property type="entry name" value="Rev_trsase/Diguanyl_cyclase"/>
</dbReference>
<dbReference type="PROSITE" id="PS50883">
    <property type="entry name" value="EAL"/>
    <property type="match status" value="1"/>
</dbReference>
<dbReference type="SMART" id="SM00267">
    <property type="entry name" value="GGDEF"/>
    <property type="match status" value="1"/>
</dbReference>
<evidence type="ECO:0000256" key="1">
    <source>
        <dbReference type="PROSITE-ProRule" id="PRU00169"/>
    </source>
</evidence>
<dbReference type="AlphaFoldDB" id="A0A5C4RQ78"/>
<dbReference type="Pfam" id="PF00990">
    <property type="entry name" value="GGDEF"/>
    <property type="match status" value="1"/>
</dbReference>
<keyword evidence="1" id="KW-0597">Phosphoprotein</keyword>
<dbReference type="InterPro" id="IPR050706">
    <property type="entry name" value="Cyclic-di-GMP_PDE-like"/>
</dbReference>
<dbReference type="SUPFAM" id="SSF52172">
    <property type="entry name" value="CheY-like"/>
    <property type="match status" value="2"/>
</dbReference>
<dbReference type="PANTHER" id="PTHR33121">
    <property type="entry name" value="CYCLIC DI-GMP PHOSPHODIESTERASE PDEF"/>
    <property type="match status" value="1"/>
</dbReference>
<sequence>MNPHDESRLAEHRHAFLRLLPRRVETIGRRLHRFLQEGWDINGLALMHDDARFLGEACGRHGLDGASGHFRQMQELLGETLQQQALPDPALGERLWHLVEDIGEAVPVSSEPAIESTAARRIEHAGRAETPPPNYWRRWGDDAPTALAPPAAPEPVAMPATAAPPPAAAPVAAETPARSAAPAPPPRSPTAATPTAPTAAPPRPAPASAPAPPPRQAPVMNESSPSPVAAGIRVYHLTDHGPLSLELDQRMEALGYEVELLADAEELQELLGALPAHLAVVDAAFSDQLEAIGQTVRAASERGPQKVKLVALAEADDIALRLSARRAGVDALVVEPNGANDVLKRLHQLLNPGSDAPYRVLIVEDDRSQALFAEGILRNAGMDTMVVLEPLDVLQALHQFNPDLILMDLHMPHANGMELTVLIRDQEPFLHTPIVFLSGESDPDAQFDVLEAGGDDFISKPVRPKHLIAAVQNRVSRHRALENRRTRHTGRHPDTGLHDREQLLESLDALLDGAGENSPGGALFLEIESVNLLRDRLGLTALEQLLIHVGKLLGERADPTPVARFGDGSYLILDPSRDEAGLEALATQLRNALVQHPFSVQGHPLRLRVSVGICALRHRFPDQAALLNAVERMAREARTQEKGLKRFEPVKPTEAVREAALVKQIREAIALNSLELLYQPVVAVAGSDDSQYQVLLRLRGADGKLLPAAEVIPLAERGDFILDIDRWVLQASMKLIRDRRAEGRPLRLFVTQSALTLADPSQATWLKSELVAHDVPGTSVVIELRLEDAAIHAATVRYFCDTMVDDGVQFCLSQFESGADAERLLDELPLGFVKLARKYTSTALSGTLRDELKVLIDRSHRRGLEVIGHGVEDAQAAATLWMSGIDFIQGNLVQQAERDMDFDFQQAVL</sequence>
<dbReference type="SMART" id="SM00448">
    <property type="entry name" value="REC"/>
    <property type="match status" value="1"/>
</dbReference>
<protein>
    <submittedName>
        <fullName evidence="6">EAL domain-containing response regulator</fullName>
    </submittedName>
</protein>
<dbReference type="InterPro" id="IPR001789">
    <property type="entry name" value="Sig_transdc_resp-reg_receiver"/>
</dbReference>
<feature type="domain" description="Response regulatory" evidence="3">
    <location>
        <begin position="359"/>
        <end position="475"/>
    </location>
</feature>
<dbReference type="RefSeq" id="WP_139449996.1">
    <property type="nucleotide sequence ID" value="NZ_SMDR01000004.1"/>
</dbReference>
<feature type="compositionally biased region" description="Low complexity" evidence="2">
    <location>
        <begin position="189"/>
        <end position="198"/>
    </location>
</feature>
<feature type="compositionally biased region" description="Low complexity" evidence="2">
    <location>
        <begin position="169"/>
        <end position="181"/>
    </location>
</feature>
<reference evidence="6 7" key="1">
    <citation type="submission" date="2019-03" db="EMBL/GenBank/DDBJ databases">
        <title>Arenimonas daejeonensis sp. nov., isolated from compost.</title>
        <authorList>
            <person name="Jeon C.O."/>
        </authorList>
    </citation>
    <scope>NUCLEOTIDE SEQUENCE [LARGE SCALE GENOMIC DNA]</scope>
    <source>
        <strain evidence="6 7">R29</strain>
    </source>
</reference>
<dbReference type="InterPro" id="IPR000160">
    <property type="entry name" value="GGDEF_dom"/>
</dbReference>
<comment type="caution">
    <text evidence="6">The sequence shown here is derived from an EMBL/GenBank/DDBJ whole genome shotgun (WGS) entry which is preliminary data.</text>
</comment>
<dbReference type="CDD" id="cd01948">
    <property type="entry name" value="EAL"/>
    <property type="match status" value="1"/>
</dbReference>
<keyword evidence="7" id="KW-1185">Reference proteome</keyword>
<feature type="compositionally biased region" description="Low complexity" evidence="2">
    <location>
        <begin position="143"/>
        <end position="161"/>
    </location>
</feature>
<dbReference type="Pfam" id="PF00072">
    <property type="entry name" value="Response_reg"/>
    <property type="match status" value="1"/>
</dbReference>
<feature type="region of interest" description="Disordered" evidence="2">
    <location>
        <begin position="119"/>
        <end position="226"/>
    </location>
</feature>
<dbReference type="SUPFAM" id="SSF141868">
    <property type="entry name" value="EAL domain-like"/>
    <property type="match status" value="1"/>
</dbReference>
<organism evidence="6 7">
    <name type="scientific">Arenimonas terrae</name>
    <dbReference type="NCBI Taxonomy" id="2546226"/>
    <lineage>
        <taxon>Bacteria</taxon>
        <taxon>Pseudomonadati</taxon>
        <taxon>Pseudomonadota</taxon>
        <taxon>Gammaproteobacteria</taxon>
        <taxon>Lysobacterales</taxon>
        <taxon>Lysobacteraceae</taxon>
        <taxon>Arenimonas</taxon>
    </lineage>
</organism>
<feature type="domain" description="Response regulatory" evidence="3">
    <location>
        <begin position="233"/>
        <end position="350"/>
    </location>
</feature>
<feature type="compositionally biased region" description="Pro residues" evidence="2">
    <location>
        <begin position="199"/>
        <end position="216"/>
    </location>
</feature>